<dbReference type="EMBL" id="JBHLZP010000744">
    <property type="protein sequence ID" value="MFB9839556.1"/>
    <property type="molecule type" value="Genomic_DNA"/>
</dbReference>
<gene>
    <name evidence="3" type="ORF">ACFFNX_46185</name>
</gene>
<evidence type="ECO:0000259" key="2">
    <source>
        <dbReference type="Pfam" id="PF12911"/>
    </source>
</evidence>
<accession>A0ABV5YWY6</accession>
<keyword evidence="1" id="KW-0472">Membrane</keyword>
<evidence type="ECO:0000313" key="3">
    <source>
        <dbReference type="EMBL" id="MFB9839556.1"/>
    </source>
</evidence>
<dbReference type="InterPro" id="IPR025966">
    <property type="entry name" value="OppC_N"/>
</dbReference>
<keyword evidence="4" id="KW-1185">Reference proteome</keyword>
<protein>
    <submittedName>
        <fullName evidence="3">ABC transporter permease</fullName>
    </submittedName>
</protein>
<evidence type="ECO:0000313" key="4">
    <source>
        <dbReference type="Proteomes" id="UP001589627"/>
    </source>
</evidence>
<sequence length="99" mass="10320">MTAELVTEVGVSSEAPTRARQVRQRLLADRMAMAGVVVALLMIVAAIAAPLLIHLEGQDATSYRPELLDSARGGVPRGAFGGASGAHWLGVEPTTGRDL</sequence>
<reference evidence="3 4" key="1">
    <citation type="submission" date="2024-09" db="EMBL/GenBank/DDBJ databases">
        <authorList>
            <person name="Sun Q."/>
            <person name="Mori K."/>
        </authorList>
    </citation>
    <scope>NUCLEOTIDE SEQUENCE [LARGE SCALE GENOMIC DNA]</scope>
    <source>
        <strain evidence="3 4">TBRC 0563</strain>
    </source>
</reference>
<feature type="transmembrane region" description="Helical" evidence="1">
    <location>
        <begin position="31"/>
        <end position="53"/>
    </location>
</feature>
<feature type="domain" description="Oligopeptide transport permease C-like N-terminal" evidence="2">
    <location>
        <begin position="19"/>
        <end position="59"/>
    </location>
</feature>
<dbReference type="Proteomes" id="UP001589627">
    <property type="component" value="Unassembled WGS sequence"/>
</dbReference>
<name>A0ABV5YWY6_9ACTN</name>
<proteinExistence type="predicted"/>
<keyword evidence="1" id="KW-0812">Transmembrane</keyword>
<keyword evidence="1" id="KW-1133">Transmembrane helix</keyword>
<organism evidence="3 4">
    <name type="scientific">Actinoallomurus acaciae</name>
    <dbReference type="NCBI Taxonomy" id="502577"/>
    <lineage>
        <taxon>Bacteria</taxon>
        <taxon>Bacillati</taxon>
        <taxon>Actinomycetota</taxon>
        <taxon>Actinomycetes</taxon>
        <taxon>Streptosporangiales</taxon>
        <taxon>Thermomonosporaceae</taxon>
        <taxon>Actinoallomurus</taxon>
    </lineage>
</organism>
<evidence type="ECO:0000256" key="1">
    <source>
        <dbReference type="SAM" id="Phobius"/>
    </source>
</evidence>
<comment type="caution">
    <text evidence="3">The sequence shown here is derived from an EMBL/GenBank/DDBJ whole genome shotgun (WGS) entry which is preliminary data.</text>
</comment>
<dbReference type="Pfam" id="PF12911">
    <property type="entry name" value="OppC_N"/>
    <property type="match status" value="1"/>
</dbReference>
<feature type="non-terminal residue" evidence="3">
    <location>
        <position position="99"/>
    </location>
</feature>